<evidence type="ECO:0000313" key="2">
    <source>
        <dbReference type="Proteomes" id="UP000494120"/>
    </source>
</evidence>
<comment type="caution">
    <text evidence="1">The sequence shown here is derived from an EMBL/GenBank/DDBJ whole genome shotgun (WGS) entry which is preliminary data.</text>
</comment>
<proteinExistence type="predicted"/>
<gene>
    <name evidence="1" type="ORF">BLA17378_04473</name>
</gene>
<reference evidence="1 2" key="1">
    <citation type="submission" date="2019-09" db="EMBL/GenBank/DDBJ databases">
        <authorList>
            <person name="Depoorter E."/>
        </authorList>
    </citation>
    <scope>NUCLEOTIDE SEQUENCE [LARGE SCALE GENOMIC DNA]</scope>
    <source>
        <strain evidence="1 2">R-17378</strain>
    </source>
</reference>
<dbReference type="RefSeq" id="WP_174958525.1">
    <property type="nucleotide sequence ID" value="NZ_CABVQG010000016.1"/>
</dbReference>
<name>A0ABY6XVH0_9BURK</name>
<protein>
    <submittedName>
        <fullName evidence="1">Uncharacterized protein</fullName>
    </submittedName>
</protein>
<sequence length="54" mass="5837">MECTEEMLIAAVKKAVEVGLLPKYAAGEETYLKSWNSIRAIVEAAIKAAPPSML</sequence>
<accession>A0ABY6XVH0</accession>
<keyword evidence="2" id="KW-1185">Reference proteome</keyword>
<organism evidence="1 2">
    <name type="scientific">Burkholderia aenigmatica</name>
    <dbReference type="NCBI Taxonomy" id="2015348"/>
    <lineage>
        <taxon>Bacteria</taxon>
        <taxon>Pseudomonadati</taxon>
        <taxon>Pseudomonadota</taxon>
        <taxon>Betaproteobacteria</taxon>
        <taxon>Burkholderiales</taxon>
        <taxon>Burkholderiaceae</taxon>
        <taxon>Burkholderia</taxon>
        <taxon>Burkholderia cepacia complex</taxon>
    </lineage>
</organism>
<dbReference type="EMBL" id="CABVQG010000016">
    <property type="protein sequence ID" value="VWC89582.1"/>
    <property type="molecule type" value="Genomic_DNA"/>
</dbReference>
<dbReference type="Proteomes" id="UP000494120">
    <property type="component" value="Unassembled WGS sequence"/>
</dbReference>
<evidence type="ECO:0000313" key="1">
    <source>
        <dbReference type="EMBL" id="VWC89582.1"/>
    </source>
</evidence>